<keyword evidence="2" id="KW-1185">Reference proteome</keyword>
<proteinExistence type="predicted"/>
<evidence type="ECO:0000313" key="2">
    <source>
        <dbReference type="Proteomes" id="UP000253729"/>
    </source>
</evidence>
<evidence type="ECO:0000313" key="1">
    <source>
        <dbReference type="EMBL" id="RDH34747.1"/>
    </source>
</evidence>
<organism evidence="1 2">
    <name type="scientific">Aspergillus welwitschiae</name>
    <dbReference type="NCBI Taxonomy" id="1341132"/>
    <lineage>
        <taxon>Eukaryota</taxon>
        <taxon>Fungi</taxon>
        <taxon>Dikarya</taxon>
        <taxon>Ascomycota</taxon>
        <taxon>Pezizomycotina</taxon>
        <taxon>Eurotiomycetes</taxon>
        <taxon>Eurotiomycetidae</taxon>
        <taxon>Eurotiales</taxon>
        <taxon>Aspergillaceae</taxon>
        <taxon>Aspergillus</taxon>
        <taxon>Aspergillus subgen. Circumdati</taxon>
    </lineage>
</organism>
<protein>
    <submittedName>
        <fullName evidence="1">Uncharacterized protein</fullName>
    </submittedName>
</protein>
<sequence length="163" mass="18913">MVTDYAGRTRYGGLSVCRRIVESTMILSVRWIALFSSPLRVVASSESVHSDSVLQPYHSWSARWKRKPRSDIHLDPIVVVQHILNKRNRWPWLQPGWTPTRLMACLVYRVHYILIGCSESVSFRIGAAQRRDLDSRLRFPNRREAGVVMRAGKKAQKVYHEAR</sequence>
<accession>A0A3F3Q6S7</accession>
<gene>
    <name evidence="1" type="ORF">BDQ94DRAFT_140848</name>
</gene>
<dbReference type="Proteomes" id="UP000253729">
    <property type="component" value="Unassembled WGS sequence"/>
</dbReference>
<dbReference type="EMBL" id="KZ852042">
    <property type="protein sequence ID" value="RDH34747.1"/>
    <property type="molecule type" value="Genomic_DNA"/>
</dbReference>
<name>A0A3F3Q6S7_9EURO</name>
<dbReference type="AlphaFoldDB" id="A0A3F3Q6S7"/>
<reference evidence="1 2" key="1">
    <citation type="submission" date="2018-07" db="EMBL/GenBank/DDBJ databases">
        <title>The genomes of Aspergillus section Nigri reveals drivers in fungal speciation.</title>
        <authorList>
            <consortium name="DOE Joint Genome Institute"/>
            <person name="Vesth T.C."/>
            <person name="Nybo J."/>
            <person name="Theobald S."/>
            <person name="Brandl J."/>
            <person name="Frisvad J.C."/>
            <person name="Nielsen K.F."/>
            <person name="Lyhne E.K."/>
            <person name="Kogle M.E."/>
            <person name="Kuo A."/>
            <person name="Riley R."/>
            <person name="Clum A."/>
            <person name="Nolan M."/>
            <person name="Lipzen A."/>
            <person name="Salamov A."/>
            <person name="Henrissat B."/>
            <person name="Wiebenga A."/>
            <person name="De vries R.P."/>
            <person name="Grigoriev I.V."/>
            <person name="Mortensen U.H."/>
            <person name="Andersen M.R."/>
            <person name="Baker S.E."/>
        </authorList>
    </citation>
    <scope>NUCLEOTIDE SEQUENCE [LARGE SCALE GENOMIC DNA]</scope>
    <source>
        <strain evidence="1 2">CBS 139.54b</strain>
    </source>
</reference>
<dbReference type="GeneID" id="38134062"/>
<dbReference type="RefSeq" id="XP_026627769.1">
    <property type="nucleotide sequence ID" value="XM_026765706.1"/>
</dbReference>